<name>A0ABM8S0Q0_9BURK</name>
<evidence type="ECO:0000256" key="4">
    <source>
        <dbReference type="SAM" id="MobiDB-lite"/>
    </source>
</evidence>
<dbReference type="Proteomes" id="UP000674425">
    <property type="component" value="Unassembled WGS sequence"/>
</dbReference>
<dbReference type="NCBIfam" id="NF005406">
    <property type="entry name" value="PRK06958.1"/>
    <property type="match status" value="1"/>
</dbReference>
<dbReference type="PANTHER" id="PTHR10302:SF27">
    <property type="entry name" value="SINGLE-STRANDED DNA-BINDING PROTEIN"/>
    <property type="match status" value="1"/>
</dbReference>
<organism evidence="5 6">
    <name type="scientific">Paraburkholderia aspalathi</name>
    <dbReference type="NCBI Taxonomy" id="1324617"/>
    <lineage>
        <taxon>Bacteria</taxon>
        <taxon>Pseudomonadati</taxon>
        <taxon>Pseudomonadota</taxon>
        <taxon>Betaproteobacteria</taxon>
        <taxon>Burkholderiales</taxon>
        <taxon>Burkholderiaceae</taxon>
        <taxon>Paraburkholderia</taxon>
    </lineage>
</organism>
<comment type="caution">
    <text evidence="2">Lacks conserved residue(s) required for the propagation of feature annotation.</text>
</comment>
<evidence type="ECO:0000256" key="2">
    <source>
        <dbReference type="HAMAP-Rule" id="MF_00984"/>
    </source>
</evidence>
<feature type="compositionally biased region" description="Gly residues" evidence="4">
    <location>
        <begin position="109"/>
        <end position="126"/>
    </location>
</feature>
<keyword evidence="2" id="KW-0233">DNA recombination</keyword>
<comment type="caution">
    <text evidence="5">The sequence shown here is derived from an EMBL/GenBank/DDBJ whole genome shotgun (WGS) entry which is preliminary data.</text>
</comment>
<evidence type="ECO:0000256" key="3">
    <source>
        <dbReference type="RuleBase" id="RU000524"/>
    </source>
</evidence>
<comment type="subunit">
    <text evidence="2">Homotetramer.</text>
</comment>
<dbReference type="NCBIfam" id="TIGR00621">
    <property type="entry name" value="ssb"/>
    <property type="match status" value="1"/>
</dbReference>
<dbReference type="CDD" id="cd04496">
    <property type="entry name" value="SSB_OBF"/>
    <property type="match status" value="1"/>
</dbReference>
<feature type="region of interest" description="Disordered" evidence="4">
    <location>
        <begin position="108"/>
        <end position="183"/>
    </location>
</feature>
<accession>A0ABM8S0Q0</accession>
<keyword evidence="6" id="KW-1185">Reference proteome</keyword>
<keyword evidence="1 2" id="KW-0238">DNA-binding</keyword>
<dbReference type="GO" id="GO:0003677">
    <property type="term" value="F:DNA binding"/>
    <property type="evidence" value="ECO:0007669"/>
    <property type="project" value="UniProtKB-KW"/>
</dbReference>
<dbReference type="HAMAP" id="MF_00984">
    <property type="entry name" value="SSB"/>
    <property type="match status" value="1"/>
</dbReference>
<protein>
    <recommendedName>
        <fullName evidence="2 3">Single-stranded DNA-binding protein</fullName>
        <shortName evidence="2">SSB</shortName>
    </recommendedName>
</protein>
<evidence type="ECO:0000313" key="5">
    <source>
        <dbReference type="EMBL" id="CAE6781954.1"/>
    </source>
</evidence>
<reference evidence="5 6" key="1">
    <citation type="submission" date="2021-02" db="EMBL/GenBank/DDBJ databases">
        <authorList>
            <person name="Vanwijnsberghe S."/>
        </authorList>
    </citation>
    <scope>NUCLEOTIDE SEQUENCE [LARGE SCALE GENOMIC DNA]</scope>
    <source>
        <strain evidence="5 6">R-69658</strain>
    </source>
</reference>
<keyword evidence="2" id="KW-0235">DNA replication</keyword>
<dbReference type="RefSeq" id="WP_200571315.1">
    <property type="nucleotide sequence ID" value="NZ_CAJNAU010000040.1"/>
</dbReference>
<proteinExistence type="inferred from homology"/>
<dbReference type="InterPro" id="IPR011344">
    <property type="entry name" value="ssDNA-bd"/>
</dbReference>
<dbReference type="InterPro" id="IPR012340">
    <property type="entry name" value="NA-bd_OB-fold"/>
</dbReference>
<dbReference type="InterPro" id="IPR000424">
    <property type="entry name" value="Primosome_PriB/ssb"/>
</dbReference>
<dbReference type="PROSITE" id="PS50935">
    <property type="entry name" value="SSB"/>
    <property type="match status" value="1"/>
</dbReference>
<dbReference type="PANTHER" id="PTHR10302">
    <property type="entry name" value="SINGLE-STRANDED DNA-BINDING PROTEIN"/>
    <property type="match status" value="1"/>
</dbReference>
<dbReference type="SUPFAM" id="SSF50249">
    <property type="entry name" value="Nucleic acid-binding proteins"/>
    <property type="match status" value="1"/>
</dbReference>
<feature type="short sequence motif" description="Important for interaction with partner proteins" evidence="2">
    <location>
        <begin position="178"/>
        <end position="183"/>
    </location>
</feature>
<feature type="compositionally biased region" description="Gly residues" evidence="4">
    <location>
        <begin position="134"/>
        <end position="163"/>
    </location>
</feature>
<dbReference type="Gene3D" id="2.40.50.140">
    <property type="entry name" value="Nucleic acid-binding proteins"/>
    <property type="match status" value="1"/>
</dbReference>
<comment type="function">
    <text evidence="2">Plays an important role in DNA replication, recombination and repair. Binds to ssDNA and to an array of partner proteins to recruit them to their sites of action during DNA metabolism.</text>
</comment>
<evidence type="ECO:0000313" key="6">
    <source>
        <dbReference type="Proteomes" id="UP000674425"/>
    </source>
</evidence>
<dbReference type="Pfam" id="PF00436">
    <property type="entry name" value="SSB"/>
    <property type="match status" value="1"/>
</dbReference>
<keyword evidence="2" id="KW-0234">DNA repair</keyword>
<dbReference type="EMBL" id="CAJNAU010000040">
    <property type="protein sequence ID" value="CAE6781954.1"/>
    <property type="molecule type" value="Genomic_DNA"/>
</dbReference>
<sequence>MASVNKVILVGNLGADPEVRYLPSGDALANIRLATTDRYKDKTSGEMKEATEWHRVVFFGRLAEIVNEYLKKGSSVYLEGRIRTRKWQAQDGTDRYSTEIVAEQMQMLGGRGGSSGGGGGDEGGYSRGEPSERSGGGGGRAVSGGGASRGGSGGGGGGGGGGSSRPSAPAGGGFDEMDDDIPF</sequence>
<evidence type="ECO:0000256" key="1">
    <source>
        <dbReference type="ARBA" id="ARBA00023125"/>
    </source>
</evidence>
<gene>
    <name evidence="5" type="primary">ssb</name>
    <name evidence="5" type="ORF">R69658_04111</name>
</gene>
<keyword evidence="2" id="KW-0227">DNA damage</keyword>